<feature type="transmembrane region" description="Helical" evidence="2">
    <location>
        <begin position="161"/>
        <end position="183"/>
    </location>
</feature>
<proteinExistence type="predicted"/>
<keyword evidence="2" id="KW-0472">Membrane</keyword>
<evidence type="ECO:0000313" key="4">
    <source>
        <dbReference type="Proteomes" id="UP001501391"/>
    </source>
</evidence>
<protein>
    <submittedName>
        <fullName evidence="3">Uncharacterized protein</fullName>
    </submittedName>
</protein>
<evidence type="ECO:0000313" key="3">
    <source>
        <dbReference type="EMBL" id="GAA2190852.1"/>
    </source>
</evidence>
<sequence>MPFRHVPVERPPLSTPYQPPAHPYPQPSGPYPYQQPPAPYPYPQQQPPGPYPPGPGCEVCGAMPAAPVTVRGHQGMLVLMRFLRRQGVLCRTCGLAVFRQMQADTLVRGWWGPLSVVITPITLLVNLGALSRLRRLPAPATAAWRPPLDPGRPVLRRPAGFFALIPLAGLAMLLIALPVLVVVGTSSEPTGVRVHHRQNREPLAVGACAHNDGDWTNQDLRNVPCDSPDAQFEVTEPRDGYCAEGDYIARLEYSVNGRTTLCLHPLKD</sequence>
<keyword evidence="2" id="KW-1133">Transmembrane helix</keyword>
<reference evidence="4" key="1">
    <citation type="journal article" date="2019" name="Int. J. Syst. Evol. Microbiol.">
        <title>The Global Catalogue of Microorganisms (GCM) 10K type strain sequencing project: providing services to taxonomists for standard genome sequencing and annotation.</title>
        <authorList>
            <consortium name="The Broad Institute Genomics Platform"/>
            <consortium name="The Broad Institute Genome Sequencing Center for Infectious Disease"/>
            <person name="Wu L."/>
            <person name="Ma J."/>
        </authorList>
    </citation>
    <scope>NUCLEOTIDE SEQUENCE [LARGE SCALE GENOMIC DNA]</scope>
    <source>
        <strain evidence="4">JCM 14924</strain>
    </source>
</reference>
<accession>A0ABP5N1C0</accession>
<evidence type="ECO:0000256" key="2">
    <source>
        <dbReference type="SAM" id="Phobius"/>
    </source>
</evidence>
<keyword evidence="4" id="KW-1185">Reference proteome</keyword>
<comment type="caution">
    <text evidence="3">The sequence shown here is derived from an EMBL/GenBank/DDBJ whole genome shotgun (WGS) entry which is preliminary data.</text>
</comment>
<feature type="transmembrane region" description="Helical" evidence="2">
    <location>
        <begin position="110"/>
        <end position="130"/>
    </location>
</feature>
<name>A0ABP5N1C0_9ACTN</name>
<feature type="compositionally biased region" description="Pro residues" evidence="1">
    <location>
        <begin position="9"/>
        <end position="53"/>
    </location>
</feature>
<gene>
    <name evidence="3" type="ORF">GCM10009787_01640</name>
</gene>
<evidence type="ECO:0000256" key="1">
    <source>
        <dbReference type="SAM" id="MobiDB-lite"/>
    </source>
</evidence>
<dbReference type="Proteomes" id="UP001501391">
    <property type="component" value="Unassembled WGS sequence"/>
</dbReference>
<keyword evidence="2" id="KW-0812">Transmembrane</keyword>
<dbReference type="EMBL" id="BAAAOQ010000001">
    <property type="protein sequence ID" value="GAA2190852.1"/>
    <property type="molecule type" value="Genomic_DNA"/>
</dbReference>
<feature type="region of interest" description="Disordered" evidence="1">
    <location>
        <begin position="1"/>
        <end position="53"/>
    </location>
</feature>
<organism evidence="3 4">
    <name type="scientific">Streptomyces bangladeshensis</name>
    <dbReference type="NCBI Taxonomy" id="295352"/>
    <lineage>
        <taxon>Bacteria</taxon>
        <taxon>Bacillati</taxon>
        <taxon>Actinomycetota</taxon>
        <taxon>Actinomycetes</taxon>
        <taxon>Kitasatosporales</taxon>
        <taxon>Streptomycetaceae</taxon>
        <taxon>Streptomyces</taxon>
    </lineage>
</organism>